<sequence>MSDDPEVITVLEISGGLASVRLPDTSIEIWPLGRLPVGVEVDDQVGVTVTDGTWTTALLPGPAGLIA</sequence>
<evidence type="ECO:0000313" key="1">
    <source>
        <dbReference type="EMBL" id="MFC6663018.1"/>
    </source>
</evidence>
<name>A0ABW1ZQT4_9DEIO</name>
<gene>
    <name evidence="1" type="ORF">ACFP90_23520</name>
</gene>
<comment type="caution">
    <text evidence="1">The sequence shown here is derived from an EMBL/GenBank/DDBJ whole genome shotgun (WGS) entry which is preliminary data.</text>
</comment>
<dbReference type="EMBL" id="JBHSWB010000002">
    <property type="protein sequence ID" value="MFC6663018.1"/>
    <property type="molecule type" value="Genomic_DNA"/>
</dbReference>
<dbReference type="Proteomes" id="UP001596317">
    <property type="component" value="Unassembled WGS sequence"/>
</dbReference>
<dbReference type="RefSeq" id="WP_224612571.1">
    <property type="nucleotide sequence ID" value="NZ_JAIQXV010000029.1"/>
</dbReference>
<evidence type="ECO:0000313" key="2">
    <source>
        <dbReference type="Proteomes" id="UP001596317"/>
    </source>
</evidence>
<organism evidence="1 2">
    <name type="scientific">Deinococcus multiflagellatus</name>
    <dbReference type="NCBI Taxonomy" id="1656887"/>
    <lineage>
        <taxon>Bacteria</taxon>
        <taxon>Thermotogati</taxon>
        <taxon>Deinococcota</taxon>
        <taxon>Deinococci</taxon>
        <taxon>Deinococcales</taxon>
        <taxon>Deinococcaceae</taxon>
        <taxon>Deinococcus</taxon>
    </lineage>
</organism>
<protein>
    <submittedName>
        <fullName evidence="1">Uncharacterized protein</fullName>
    </submittedName>
</protein>
<keyword evidence="2" id="KW-1185">Reference proteome</keyword>
<proteinExistence type="predicted"/>
<accession>A0ABW1ZQT4</accession>
<reference evidence="2" key="1">
    <citation type="journal article" date="2019" name="Int. J. Syst. Evol. Microbiol.">
        <title>The Global Catalogue of Microorganisms (GCM) 10K type strain sequencing project: providing services to taxonomists for standard genome sequencing and annotation.</title>
        <authorList>
            <consortium name="The Broad Institute Genomics Platform"/>
            <consortium name="The Broad Institute Genome Sequencing Center for Infectious Disease"/>
            <person name="Wu L."/>
            <person name="Ma J."/>
        </authorList>
    </citation>
    <scope>NUCLEOTIDE SEQUENCE [LARGE SCALE GENOMIC DNA]</scope>
    <source>
        <strain evidence="2">CCUG 63830</strain>
    </source>
</reference>